<comment type="subcellular location">
    <subcellularLocation>
        <location evidence="1">Nucleus</location>
    </subcellularLocation>
</comment>
<evidence type="ECO:0000256" key="6">
    <source>
        <dbReference type="ARBA" id="ARBA00023163"/>
    </source>
</evidence>
<evidence type="ECO:0000256" key="2">
    <source>
        <dbReference type="ARBA" id="ARBA00009354"/>
    </source>
</evidence>
<feature type="domain" description="MID" evidence="9">
    <location>
        <begin position="140"/>
        <end position="264"/>
    </location>
</feature>
<keyword evidence="4" id="KW-0678">Repressor</keyword>
<keyword evidence="11" id="KW-1185">Reference proteome</keyword>
<sequence length="590" mass="61723">MEGNRAFELAAPSWGAGPPALAARPEISAPAGIYQAWPAAGAAALLRRAASPTPLAPPWWDRMLPSLSLPYPPLPPQRQVLLQAASSRTTTTDGVTAEPLPQPSVLVGYEDDWLEVPPQVLPLWQATPLAPFGGPKALLHCLVCPEPQLAQAQQLVKDVGSLFETCCLGSHAPASGAAAVHTFSLQHPAGGAGSEAAAAEWRQLPLATRYLAGLRQACEQLQRQLLLDPPAELQEGAGTSLEDGSEPALLVYLACPLEQPADQVAALLEAAACLAPCTFLGADAGDVASALCLDSPGNVQPQQQQQQLEPCAPQQPDRPAGATPAADNSRAPGGSPPPDEQEEEEGEVKGRAGAGGRPAAEQQRYHGAASVLHDRQQGDFRCLPVLQLQRPEGSSPSNIVLQLLTPQALADLTGTAAKCTAFAVYSKAQRQAGLPQDCHVSVVELRALPPARFAGPDPPSGCLLLMEQQEGMQQQQQQQQQQACIVWLPPGGSSGSLLPQEHDTVRQLEVGLVAHSQQLPSSSTDPLRSVAQQMHALAWLHAAFQGACLRTLVGGGQLAPADAHLPLHAALATQLQGLVEHACAALAGRL</sequence>
<feature type="compositionally biased region" description="Low complexity" evidence="8">
    <location>
        <begin position="300"/>
        <end position="315"/>
    </location>
</feature>
<keyword evidence="6" id="KW-0804">Transcription</keyword>
<dbReference type="STRING" id="3076.A0A2P6TSN0"/>
<evidence type="ECO:0000256" key="5">
    <source>
        <dbReference type="ARBA" id="ARBA00023015"/>
    </source>
</evidence>
<proteinExistence type="inferred from homology"/>
<keyword evidence="5" id="KW-0805">Transcription regulation</keyword>
<evidence type="ECO:0000256" key="8">
    <source>
        <dbReference type="SAM" id="MobiDB-lite"/>
    </source>
</evidence>
<comment type="similarity">
    <text evidence="2">Belongs to the Mediator complex subunit 13 family.</text>
</comment>
<dbReference type="PANTHER" id="PTHR48249:SF3">
    <property type="entry name" value="MEDIATOR OF RNA POLYMERASE II TRANSCRIPTION SUBUNIT 13"/>
    <property type="match status" value="1"/>
</dbReference>
<evidence type="ECO:0000313" key="10">
    <source>
        <dbReference type="EMBL" id="PRW57054.1"/>
    </source>
</evidence>
<evidence type="ECO:0000256" key="3">
    <source>
        <dbReference type="ARBA" id="ARBA00019618"/>
    </source>
</evidence>
<dbReference type="GO" id="GO:0045944">
    <property type="term" value="P:positive regulation of transcription by RNA polymerase II"/>
    <property type="evidence" value="ECO:0007669"/>
    <property type="project" value="TreeGrafter"/>
</dbReference>
<evidence type="ECO:0000259" key="9">
    <source>
        <dbReference type="Pfam" id="PF18296"/>
    </source>
</evidence>
<dbReference type="OrthoDB" id="514849at2759"/>
<accession>A0A2P6TSN0</accession>
<protein>
    <recommendedName>
        <fullName evidence="3">Mediator of RNA polymerase II transcription subunit 13</fullName>
    </recommendedName>
</protein>
<feature type="region of interest" description="Disordered" evidence="8">
    <location>
        <begin position="298"/>
        <end position="366"/>
    </location>
</feature>
<comment type="caution">
    <text evidence="10">The sequence shown here is derived from an EMBL/GenBank/DDBJ whole genome shotgun (WGS) entry which is preliminary data.</text>
</comment>
<dbReference type="GO" id="GO:0003713">
    <property type="term" value="F:transcription coactivator activity"/>
    <property type="evidence" value="ECO:0007669"/>
    <property type="project" value="TreeGrafter"/>
</dbReference>
<evidence type="ECO:0000256" key="7">
    <source>
        <dbReference type="ARBA" id="ARBA00023242"/>
    </source>
</evidence>
<dbReference type="InterPro" id="IPR041285">
    <property type="entry name" value="MID_MedPIWI"/>
</dbReference>
<dbReference type="Pfam" id="PF18296">
    <property type="entry name" value="MID_MedPIWI"/>
    <property type="match status" value="1"/>
</dbReference>
<organism evidence="10 11">
    <name type="scientific">Chlorella sorokiniana</name>
    <name type="common">Freshwater green alga</name>
    <dbReference type="NCBI Taxonomy" id="3076"/>
    <lineage>
        <taxon>Eukaryota</taxon>
        <taxon>Viridiplantae</taxon>
        <taxon>Chlorophyta</taxon>
        <taxon>core chlorophytes</taxon>
        <taxon>Trebouxiophyceae</taxon>
        <taxon>Chlorellales</taxon>
        <taxon>Chlorellaceae</taxon>
        <taxon>Chlorella clade</taxon>
        <taxon>Chlorella</taxon>
    </lineage>
</organism>
<dbReference type="Proteomes" id="UP000239899">
    <property type="component" value="Unassembled WGS sequence"/>
</dbReference>
<dbReference type="GO" id="GO:0016592">
    <property type="term" value="C:mediator complex"/>
    <property type="evidence" value="ECO:0007669"/>
    <property type="project" value="TreeGrafter"/>
</dbReference>
<name>A0A2P6TSN0_CHLSO</name>
<dbReference type="InterPro" id="IPR051139">
    <property type="entry name" value="Mediator_complx_sub13"/>
</dbReference>
<dbReference type="EMBL" id="LHPG02000007">
    <property type="protein sequence ID" value="PRW57054.1"/>
    <property type="molecule type" value="Genomic_DNA"/>
</dbReference>
<evidence type="ECO:0000256" key="4">
    <source>
        <dbReference type="ARBA" id="ARBA00022491"/>
    </source>
</evidence>
<evidence type="ECO:0000256" key="1">
    <source>
        <dbReference type="ARBA" id="ARBA00004123"/>
    </source>
</evidence>
<dbReference type="PANTHER" id="PTHR48249">
    <property type="entry name" value="MEDIATOR OF RNA POLYMERASE II TRANSCRIPTION SUBUNIT 13"/>
    <property type="match status" value="1"/>
</dbReference>
<keyword evidence="7" id="KW-0539">Nucleus</keyword>
<reference evidence="10 11" key="1">
    <citation type="journal article" date="2018" name="Plant J.">
        <title>Genome sequences of Chlorella sorokiniana UTEX 1602 and Micractinium conductrix SAG 241.80: implications to maltose excretion by a green alga.</title>
        <authorList>
            <person name="Arriola M.B."/>
            <person name="Velmurugan N."/>
            <person name="Zhang Y."/>
            <person name="Plunkett M.H."/>
            <person name="Hondzo H."/>
            <person name="Barney B.M."/>
        </authorList>
    </citation>
    <scope>NUCLEOTIDE SEQUENCE [LARGE SCALE GENOMIC DNA]</scope>
    <source>
        <strain evidence="11">UTEX 1602</strain>
    </source>
</reference>
<gene>
    <name evidence="10" type="ORF">C2E21_4025</name>
</gene>
<dbReference type="AlphaFoldDB" id="A0A2P6TSN0"/>
<evidence type="ECO:0000313" key="11">
    <source>
        <dbReference type="Proteomes" id="UP000239899"/>
    </source>
</evidence>